<evidence type="ECO:0000313" key="8">
    <source>
        <dbReference type="Proteomes" id="UP000469385"/>
    </source>
</evidence>
<feature type="domain" description="HTH lysR-type" evidence="6">
    <location>
        <begin position="7"/>
        <end position="62"/>
    </location>
</feature>
<dbReference type="InterPro" id="IPR036388">
    <property type="entry name" value="WH-like_DNA-bd_sf"/>
</dbReference>
<feature type="compositionally biased region" description="Low complexity" evidence="5">
    <location>
        <begin position="320"/>
        <end position="330"/>
    </location>
</feature>
<dbReference type="Pfam" id="PF00126">
    <property type="entry name" value="HTH_1"/>
    <property type="match status" value="1"/>
</dbReference>
<dbReference type="Pfam" id="PF03466">
    <property type="entry name" value="LysR_substrate"/>
    <property type="match status" value="1"/>
</dbReference>
<dbReference type="AlphaFoldDB" id="A0A6N8IVN5"/>
<evidence type="ECO:0000256" key="4">
    <source>
        <dbReference type="ARBA" id="ARBA00023163"/>
    </source>
</evidence>
<gene>
    <name evidence="7" type="ORF">GON04_12070</name>
</gene>
<dbReference type="PANTHER" id="PTHR30537">
    <property type="entry name" value="HTH-TYPE TRANSCRIPTIONAL REGULATOR"/>
    <property type="match status" value="1"/>
</dbReference>
<name>A0A6N8IVN5_9BURK</name>
<dbReference type="Gene3D" id="3.40.190.10">
    <property type="entry name" value="Periplasmic binding protein-like II"/>
    <property type="match status" value="2"/>
</dbReference>
<proteinExistence type="inferred from homology"/>
<dbReference type="PANTHER" id="PTHR30537:SF5">
    <property type="entry name" value="HTH-TYPE TRANSCRIPTIONAL ACTIVATOR TTDR-RELATED"/>
    <property type="match status" value="1"/>
</dbReference>
<sequence>MLTASMLAWLRCFEAAGRHRSISRAAAELCISQGAVSQQVKQLERALDRTLLVRGGRAMDLSPDGLRLQQAVHEAFHGVESALAQLRRPDGRPVALSCSPSFAMKWLTPRLSDFFRLHPGVHLAVRGEFHAIDQPRMARDELDAALRFDLGAYDGLYARKLLDEWLVPVASPAFLAAHPQLRSPADLRPEWLLHDASPWDGAGEFTEWNGWLAATGVTLDRLDSGPRFNLSLLSLEAAAAGQGVALGRTALVLDDLRSGRLVELFGRPVQSEASYFFVAAQEPSGPVVRVEAWLRARAEDFVRERQARWGAAAAVPADGAARRAPAASSRAVRRSASRP</sequence>
<dbReference type="PROSITE" id="PS50931">
    <property type="entry name" value="HTH_LYSR"/>
    <property type="match status" value="1"/>
</dbReference>
<dbReference type="EMBL" id="WSEL01000003">
    <property type="protein sequence ID" value="MVQ30190.1"/>
    <property type="molecule type" value="Genomic_DNA"/>
</dbReference>
<keyword evidence="3" id="KW-0238">DNA-binding</keyword>
<dbReference type="InterPro" id="IPR005119">
    <property type="entry name" value="LysR_subst-bd"/>
</dbReference>
<organism evidence="7 8">
    <name type="scientific">Ramlibacter pinisoli</name>
    <dbReference type="NCBI Taxonomy" id="2682844"/>
    <lineage>
        <taxon>Bacteria</taxon>
        <taxon>Pseudomonadati</taxon>
        <taxon>Pseudomonadota</taxon>
        <taxon>Betaproteobacteria</taxon>
        <taxon>Burkholderiales</taxon>
        <taxon>Comamonadaceae</taxon>
        <taxon>Ramlibacter</taxon>
    </lineage>
</organism>
<keyword evidence="2" id="KW-0805">Transcription regulation</keyword>
<reference evidence="7 8" key="1">
    <citation type="submission" date="2019-12" db="EMBL/GenBank/DDBJ databases">
        <authorList>
            <person name="Huq M.A."/>
        </authorList>
    </citation>
    <scope>NUCLEOTIDE SEQUENCE [LARGE SCALE GENOMIC DNA]</scope>
    <source>
        <strain evidence="7 8">MAH-25</strain>
    </source>
</reference>
<dbReference type="Proteomes" id="UP000469385">
    <property type="component" value="Unassembled WGS sequence"/>
</dbReference>
<feature type="region of interest" description="Disordered" evidence="5">
    <location>
        <begin position="320"/>
        <end position="339"/>
    </location>
</feature>
<evidence type="ECO:0000256" key="3">
    <source>
        <dbReference type="ARBA" id="ARBA00023125"/>
    </source>
</evidence>
<dbReference type="InterPro" id="IPR000847">
    <property type="entry name" value="LysR_HTH_N"/>
</dbReference>
<dbReference type="PRINTS" id="PR00039">
    <property type="entry name" value="HTHLYSR"/>
</dbReference>
<dbReference type="InterPro" id="IPR058163">
    <property type="entry name" value="LysR-type_TF_proteobact-type"/>
</dbReference>
<protein>
    <submittedName>
        <fullName evidence="7">LysR family transcriptional regulator</fullName>
    </submittedName>
</protein>
<evidence type="ECO:0000256" key="2">
    <source>
        <dbReference type="ARBA" id="ARBA00023015"/>
    </source>
</evidence>
<evidence type="ECO:0000259" key="6">
    <source>
        <dbReference type="PROSITE" id="PS50931"/>
    </source>
</evidence>
<dbReference type="InterPro" id="IPR036390">
    <property type="entry name" value="WH_DNA-bd_sf"/>
</dbReference>
<comment type="caution">
    <text evidence="7">The sequence shown here is derived from an EMBL/GenBank/DDBJ whole genome shotgun (WGS) entry which is preliminary data.</text>
</comment>
<dbReference type="RefSeq" id="WP_157398098.1">
    <property type="nucleotide sequence ID" value="NZ_WSEL01000003.1"/>
</dbReference>
<accession>A0A6N8IVN5</accession>
<dbReference type="SUPFAM" id="SSF53850">
    <property type="entry name" value="Periplasmic binding protein-like II"/>
    <property type="match status" value="1"/>
</dbReference>
<dbReference type="Gene3D" id="1.10.10.10">
    <property type="entry name" value="Winged helix-like DNA-binding domain superfamily/Winged helix DNA-binding domain"/>
    <property type="match status" value="1"/>
</dbReference>
<dbReference type="GO" id="GO:0003677">
    <property type="term" value="F:DNA binding"/>
    <property type="evidence" value="ECO:0007669"/>
    <property type="project" value="UniProtKB-KW"/>
</dbReference>
<dbReference type="SUPFAM" id="SSF46785">
    <property type="entry name" value="Winged helix' DNA-binding domain"/>
    <property type="match status" value="1"/>
</dbReference>
<evidence type="ECO:0000256" key="5">
    <source>
        <dbReference type="SAM" id="MobiDB-lite"/>
    </source>
</evidence>
<comment type="similarity">
    <text evidence="1">Belongs to the LysR transcriptional regulatory family.</text>
</comment>
<keyword evidence="8" id="KW-1185">Reference proteome</keyword>
<dbReference type="CDD" id="cd08432">
    <property type="entry name" value="PBP2_GcdR_TrpI_HvrB_AmpR_like"/>
    <property type="match status" value="1"/>
</dbReference>
<keyword evidence="4" id="KW-0804">Transcription</keyword>
<dbReference type="GO" id="GO:0003700">
    <property type="term" value="F:DNA-binding transcription factor activity"/>
    <property type="evidence" value="ECO:0007669"/>
    <property type="project" value="InterPro"/>
</dbReference>
<evidence type="ECO:0000256" key="1">
    <source>
        <dbReference type="ARBA" id="ARBA00009437"/>
    </source>
</evidence>
<evidence type="ECO:0000313" key="7">
    <source>
        <dbReference type="EMBL" id="MVQ30190.1"/>
    </source>
</evidence>